<dbReference type="EMBL" id="QTTN01000043">
    <property type="protein sequence ID" value="REE67334.1"/>
    <property type="molecule type" value="Genomic_DNA"/>
</dbReference>
<dbReference type="AlphaFoldDB" id="A0A3D9R121"/>
<evidence type="ECO:0000313" key="3">
    <source>
        <dbReference type="Proteomes" id="UP000256304"/>
    </source>
</evidence>
<proteinExistence type="predicted"/>
<evidence type="ECO:0000259" key="1">
    <source>
        <dbReference type="Pfam" id="PF00561"/>
    </source>
</evidence>
<dbReference type="InterPro" id="IPR000073">
    <property type="entry name" value="AB_hydrolase_1"/>
</dbReference>
<dbReference type="Gene3D" id="3.40.50.1820">
    <property type="entry name" value="alpha/beta hydrolase"/>
    <property type="match status" value="1"/>
</dbReference>
<dbReference type="GO" id="GO:0016020">
    <property type="term" value="C:membrane"/>
    <property type="evidence" value="ECO:0007669"/>
    <property type="project" value="TreeGrafter"/>
</dbReference>
<dbReference type="RefSeq" id="WP_116191951.1">
    <property type="nucleotide sequence ID" value="NZ_QTTN01000043.1"/>
</dbReference>
<dbReference type="Pfam" id="PF00561">
    <property type="entry name" value="Abhydrolase_1"/>
    <property type="match status" value="1"/>
</dbReference>
<protein>
    <submittedName>
        <fullName evidence="2">Pimeloyl-ACP methyl ester carboxylesterase</fullName>
    </submittedName>
</protein>
<dbReference type="PANTHER" id="PTHR43798:SF33">
    <property type="entry name" value="HYDROLASE, PUTATIVE (AFU_ORTHOLOGUE AFUA_2G14860)-RELATED"/>
    <property type="match status" value="1"/>
</dbReference>
<dbReference type="OrthoDB" id="53505at2"/>
<gene>
    <name evidence="2" type="ORF">A8990_14339</name>
</gene>
<name>A0A3D9R121_9BACL</name>
<dbReference type="InterPro" id="IPR050266">
    <property type="entry name" value="AB_hydrolase_sf"/>
</dbReference>
<dbReference type="InterPro" id="IPR029058">
    <property type="entry name" value="AB_hydrolase_fold"/>
</dbReference>
<reference evidence="2 3" key="1">
    <citation type="submission" date="2018-08" db="EMBL/GenBank/DDBJ databases">
        <title>Genomic Encyclopedia of Type Strains, Phase III (KMG-III): the genomes of soil and plant-associated and newly described type strains.</title>
        <authorList>
            <person name="Whitman W."/>
        </authorList>
    </citation>
    <scope>NUCLEOTIDE SEQUENCE [LARGE SCALE GENOMIC DNA]</scope>
    <source>
        <strain evidence="2 3">CGMCC 1.10966</strain>
    </source>
</reference>
<dbReference type="SUPFAM" id="SSF53474">
    <property type="entry name" value="alpha/beta-Hydrolases"/>
    <property type="match status" value="1"/>
</dbReference>
<comment type="caution">
    <text evidence="2">The sequence shown here is derived from an EMBL/GenBank/DDBJ whole genome shotgun (WGS) entry which is preliminary data.</text>
</comment>
<accession>A0A3D9R121</accession>
<keyword evidence="3" id="KW-1185">Reference proteome</keyword>
<evidence type="ECO:0000313" key="2">
    <source>
        <dbReference type="EMBL" id="REE67334.1"/>
    </source>
</evidence>
<sequence>MIEKVTIGGISQYILIQTEKPGSPILLFLHGGPSMPIPGVSSRNLDYILFTNTKQLVKHYTLVYWDQRATGKTYSKTTPVESVRLEQYIEDAHELTAYLLERYNQPQLHLIGYSWGTVIGLSLIQRYSQLYYSYIAFAQIIDWVENDKLCYEWLFRESNQKKDRKTLKQLKQISEPPYRNGLKEWGALRRLLLRYNSMIHKADRNSPTAFWGIKMMFKSKDYSILDIYNSLYRGFLLSFNENMIKDINTLSFFRIEPKVDIPILFIHGREDKHVWPAPVLHYFDLLNAPQGKTFLWSEKSSHIFHPDDARTNEQRILQFLDEIQ</sequence>
<dbReference type="PANTHER" id="PTHR43798">
    <property type="entry name" value="MONOACYLGLYCEROL LIPASE"/>
    <property type="match status" value="1"/>
</dbReference>
<feature type="domain" description="AB hydrolase-1" evidence="1">
    <location>
        <begin position="24"/>
        <end position="274"/>
    </location>
</feature>
<dbReference type="Proteomes" id="UP000256304">
    <property type="component" value="Unassembled WGS sequence"/>
</dbReference>
<organism evidence="2 3">
    <name type="scientific">Paenibacillus taihuensis</name>
    <dbReference type="NCBI Taxonomy" id="1156355"/>
    <lineage>
        <taxon>Bacteria</taxon>
        <taxon>Bacillati</taxon>
        <taxon>Bacillota</taxon>
        <taxon>Bacilli</taxon>
        <taxon>Bacillales</taxon>
        <taxon>Paenibacillaceae</taxon>
        <taxon>Paenibacillus</taxon>
    </lineage>
</organism>